<gene>
    <name evidence="1" type="ORF">GMARGA_LOCUS15845</name>
</gene>
<comment type="caution">
    <text evidence="1">The sequence shown here is derived from an EMBL/GenBank/DDBJ whole genome shotgun (WGS) entry which is preliminary data.</text>
</comment>
<proteinExistence type="predicted"/>
<evidence type="ECO:0000313" key="2">
    <source>
        <dbReference type="Proteomes" id="UP000789901"/>
    </source>
</evidence>
<evidence type="ECO:0000313" key="1">
    <source>
        <dbReference type="EMBL" id="CAG8745691.1"/>
    </source>
</evidence>
<dbReference type="EMBL" id="CAJVQB010011165">
    <property type="protein sequence ID" value="CAG8745691.1"/>
    <property type="molecule type" value="Genomic_DNA"/>
</dbReference>
<keyword evidence="2" id="KW-1185">Reference proteome</keyword>
<reference evidence="1 2" key="1">
    <citation type="submission" date="2021-06" db="EMBL/GenBank/DDBJ databases">
        <authorList>
            <person name="Kallberg Y."/>
            <person name="Tangrot J."/>
            <person name="Rosling A."/>
        </authorList>
    </citation>
    <scope>NUCLEOTIDE SEQUENCE [LARGE SCALE GENOMIC DNA]</scope>
    <source>
        <strain evidence="1 2">120-4 pot B 10/14</strain>
    </source>
</reference>
<accession>A0ABN7VB65</accession>
<sequence length="193" mass="22490">MPLFDCNKIINSVVFEQRFSELSSQSSGTSALADILGNDLKLGFLIAISLLLDQKDPLLYESRTQKKCIIESLYKSDKRQKSTTKKDESSTLFENSYTYLYKEIVQAKANNNITSQKLLNCYLQFVDKEVKNQLPKEINETTYWKQTKRAKKIYELFIETSIDKMEWVKSYSALTIFKLSWESIDYIVNNIKL</sequence>
<name>A0ABN7VB65_GIGMA</name>
<protein>
    <submittedName>
        <fullName evidence="1">45705_t:CDS:1</fullName>
    </submittedName>
</protein>
<organism evidence="1 2">
    <name type="scientific">Gigaspora margarita</name>
    <dbReference type="NCBI Taxonomy" id="4874"/>
    <lineage>
        <taxon>Eukaryota</taxon>
        <taxon>Fungi</taxon>
        <taxon>Fungi incertae sedis</taxon>
        <taxon>Mucoromycota</taxon>
        <taxon>Glomeromycotina</taxon>
        <taxon>Glomeromycetes</taxon>
        <taxon>Diversisporales</taxon>
        <taxon>Gigasporaceae</taxon>
        <taxon>Gigaspora</taxon>
    </lineage>
</organism>
<dbReference type="Proteomes" id="UP000789901">
    <property type="component" value="Unassembled WGS sequence"/>
</dbReference>